<evidence type="ECO:0000256" key="2">
    <source>
        <dbReference type="PROSITE-ProRule" id="PRU00708"/>
    </source>
</evidence>
<evidence type="ECO:0000313" key="5">
    <source>
        <dbReference type="Proteomes" id="UP000215914"/>
    </source>
</evidence>
<keyword evidence="1" id="KW-0677">Repeat</keyword>
<dbReference type="InterPro" id="IPR002885">
    <property type="entry name" value="PPR_rpt"/>
</dbReference>
<dbReference type="InterPro" id="IPR046960">
    <property type="entry name" value="PPR_At4g14850-like_plant"/>
</dbReference>
<dbReference type="STRING" id="4232.A0A251S0S8"/>
<gene>
    <name evidence="4" type="ORF">HannXRQ_Chr16g0520111</name>
    <name evidence="3" type="ORF">HanXRQr2_Chr16g0761111</name>
</gene>
<organism evidence="4 5">
    <name type="scientific">Helianthus annuus</name>
    <name type="common">Common sunflower</name>
    <dbReference type="NCBI Taxonomy" id="4232"/>
    <lineage>
        <taxon>Eukaryota</taxon>
        <taxon>Viridiplantae</taxon>
        <taxon>Streptophyta</taxon>
        <taxon>Embryophyta</taxon>
        <taxon>Tracheophyta</taxon>
        <taxon>Spermatophyta</taxon>
        <taxon>Magnoliopsida</taxon>
        <taxon>eudicotyledons</taxon>
        <taxon>Gunneridae</taxon>
        <taxon>Pentapetalae</taxon>
        <taxon>asterids</taxon>
        <taxon>campanulids</taxon>
        <taxon>Asterales</taxon>
        <taxon>Asteraceae</taxon>
        <taxon>Asteroideae</taxon>
        <taxon>Heliantheae alliance</taxon>
        <taxon>Heliantheae</taxon>
        <taxon>Helianthus</taxon>
    </lineage>
</organism>
<reference evidence="3" key="3">
    <citation type="submission" date="2020-06" db="EMBL/GenBank/DDBJ databases">
        <title>Helianthus annuus Genome sequencing and assembly Release 2.</title>
        <authorList>
            <person name="Gouzy J."/>
            <person name="Langlade N."/>
            <person name="Munos S."/>
        </authorList>
    </citation>
    <scope>NUCLEOTIDE SEQUENCE</scope>
    <source>
        <tissue evidence="3">Leaves</tissue>
    </source>
</reference>
<dbReference type="EMBL" id="MNCJ02000331">
    <property type="protein sequence ID" value="KAF5761103.1"/>
    <property type="molecule type" value="Genomic_DNA"/>
</dbReference>
<evidence type="ECO:0000313" key="4">
    <source>
        <dbReference type="EMBL" id="OTF92278.1"/>
    </source>
</evidence>
<dbReference type="Proteomes" id="UP000215914">
    <property type="component" value="Chromosome 16"/>
</dbReference>
<evidence type="ECO:0000313" key="3">
    <source>
        <dbReference type="EMBL" id="KAF5761103.1"/>
    </source>
</evidence>
<dbReference type="Pfam" id="PF01535">
    <property type="entry name" value="PPR"/>
    <property type="match status" value="1"/>
</dbReference>
<reference evidence="3 5" key="1">
    <citation type="journal article" date="2017" name="Nature">
        <title>The sunflower genome provides insights into oil metabolism, flowering and Asterid evolution.</title>
        <authorList>
            <person name="Badouin H."/>
            <person name="Gouzy J."/>
            <person name="Grassa C.J."/>
            <person name="Murat F."/>
            <person name="Staton S.E."/>
            <person name="Cottret L."/>
            <person name="Lelandais-Briere C."/>
            <person name="Owens G.L."/>
            <person name="Carrere S."/>
            <person name="Mayjonade B."/>
            <person name="Legrand L."/>
            <person name="Gill N."/>
            <person name="Kane N.C."/>
            <person name="Bowers J.E."/>
            <person name="Hubner S."/>
            <person name="Bellec A."/>
            <person name="Berard A."/>
            <person name="Berges H."/>
            <person name="Blanchet N."/>
            <person name="Boniface M.C."/>
            <person name="Brunel D."/>
            <person name="Catrice O."/>
            <person name="Chaidir N."/>
            <person name="Claudel C."/>
            <person name="Donnadieu C."/>
            <person name="Faraut T."/>
            <person name="Fievet G."/>
            <person name="Helmstetter N."/>
            <person name="King M."/>
            <person name="Knapp S.J."/>
            <person name="Lai Z."/>
            <person name="Le Paslier M.C."/>
            <person name="Lippi Y."/>
            <person name="Lorenzon L."/>
            <person name="Mandel J.R."/>
            <person name="Marage G."/>
            <person name="Marchand G."/>
            <person name="Marquand E."/>
            <person name="Bret-Mestries E."/>
            <person name="Morien E."/>
            <person name="Nambeesan S."/>
            <person name="Nguyen T."/>
            <person name="Pegot-Espagnet P."/>
            <person name="Pouilly N."/>
            <person name="Raftis F."/>
            <person name="Sallet E."/>
            <person name="Schiex T."/>
            <person name="Thomas J."/>
            <person name="Vandecasteele C."/>
            <person name="Vares D."/>
            <person name="Vear F."/>
            <person name="Vautrin S."/>
            <person name="Crespi M."/>
            <person name="Mangin B."/>
            <person name="Burke J.M."/>
            <person name="Salse J."/>
            <person name="Munos S."/>
            <person name="Vincourt P."/>
            <person name="Rieseberg L.H."/>
            <person name="Langlade N.B."/>
        </authorList>
    </citation>
    <scope>NUCLEOTIDE SEQUENCE [LARGE SCALE GENOMIC DNA]</scope>
    <source>
        <strain evidence="5">cv. SF193</strain>
        <tissue evidence="3">Leaves</tissue>
    </source>
</reference>
<keyword evidence="5" id="KW-1185">Reference proteome</keyword>
<proteinExistence type="predicted"/>
<dbReference type="AlphaFoldDB" id="A0A251S0S8"/>
<reference evidence="4" key="2">
    <citation type="submission" date="2017-02" db="EMBL/GenBank/DDBJ databases">
        <title>Sunflower complete genome.</title>
        <authorList>
            <person name="Langlade N."/>
            <person name="Munos S."/>
        </authorList>
    </citation>
    <scope>NUCLEOTIDE SEQUENCE [LARGE SCALE GENOMIC DNA]</scope>
    <source>
        <tissue evidence="4">Leaves</tissue>
    </source>
</reference>
<dbReference type="InParanoid" id="A0A251S0S8"/>
<sequence length="127" mass="13831">MKSDHYSLPTLLKACVGIGDVSDFQLLGVMLHGMVVKFGFENHVVVASSVLDFYSRYGNLNDPRLVFQGLLWKNSVAWNSMISGLAKGGLHLEALNCFKNMLGSKAKIDAMIVPTLLSVCGKQGDIK</sequence>
<dbReference type="NCBIfam" id="TIGR00756">
    <property type="entry name" value="PPR"/>
    <property type="match status" value="1"/>
</dbReference>
<name>A0A251S0S8_HELAN</name>
<dbReference type="InterPro" id="IPR011990">
    <property type="entry name" value="TPR-like_helical_dom_sf"/>
</dbReference>
<dbReference type="PROSITE" id="PS51375">
    <property type="entry name" value="PPR"/>
    <property type="match status" value="1"/>
</dbReference>
<dbReference type="GO" id="GO:0003723">
    <property type="term" value="F:RNA binding"/>
    <property type="evidence" value="ECO:0007669"/>
    <property type="project" value="InterPro"/>
</dbReference>
<dbReference type="EMBL" id="CM007905">
    <property type="protein sequence ID" value="OTF92278.1"/>
    <property type="molecule type" value="Genomic_DNA"/>
</dbReference>
<dbReference type="GO" id="GO:0009451">
    <property type="term" value="P:RNA modification"/>
    <property type="evidence" value="ECO:0007669"/>
    <property type="project" value="InterPro"/>
</dbReference>
<feature type="repeat" description="PPR" evidence="2">
    <location>
        <begin position="74"/>
        <end position="108"/>
    </location>
</feature>
<dbReference type="PANTHER" id="PTHR47926">
    <property type="entry name" value="PENTATRICOPEPTIDE REPEAT-CONTAINING PROTEIN"/>
    <property type="match status" value="1"/>
</dbReference>
<dbReference type="Gene3D" id="1.25.40.10">
    <property type="entry name" value="Tetratricopeptide repeat domain"/>
    <property type="match status" value="1"/>
</dbReference>
<accession>A0A251S0S8</accession>
<dbReference type="Gramene" id="mRNA:HanXRQr2_Chr16g0761111">
    <property type="protein sequence ID" value="CDS:HanXRQr2_Chr16g0761111.1"/>
    <property type="gene ID" value="HanXRQr2_Chr16g0761111"/>
</dbReference>
<protein>
    <submittedName>
        <fullName evidence="4">Putative pentatricopeptide repeat protein</fullName>
    </submittedName>
    <submittedName>
        <fullName evidence="3">Tetratricopeptide-like helical domain superfamily</fullName>
    </submittedName>
</protein>
<evidence type="ECO:0000256" key="1">
    <source>
        <dbReference type="ARBA" id="ARBA00022737"/>
    </source>
</evidence>